<proteinExistence type="inferred from homology"/>
<dbReference type="InterPro" id="IPR014729">
    <property type="entry name" value="Rossmann-like_a/b/a_fold"/>
</dbReference>
<dbReference type="InParanoid" id="A0A507B1N1"/>
<evidence type="ECO:0000256" key="9">
    <source>
        <dbReference type="ARBA" id="ARBA00047469"/>
    </source>
</evidence>
<dbReference type="Gene3D" id="1.10.730.10">
    <property type="entry name" value="Isoleucyl-tRNA Synthetase, Domain 1"/>
    <property type="match status" value="2"/>
</dbReference>
<dbReference type="GeneID" id="41975541"/>
<dbReference type="SUPFAM" id="SSF50677">
    <property type="entry name" value="ValRS/IleRS/LeuRS editing domain"/>
    <property type="match status" value="1"/>
</dbReference>
<keyword evidence="5 10" id="KW-0067">ATP-binding</keyword>
<dbReference type="RefSeq" id="XP_030992599.1">
    <property type="nucleotide sequence ID" value="XM_031142911.1"/>
</dbReference>
<dbReference type="NCBIfam" id="TIGR00396">
    <property type="entry name" value="leuS_bact"/>
    <property type="match status" value="1"/>
</dbReference>
<keyword evidence="4 10" id="KW-0547">Nucleotide-binding</keyword>
<keyword evidence="6 10" id="KW-0648">Protein biosynthesis</keyword>
<evidence type="ECO:0000256" key="1">
    <source>
        <dbReference type="ARBA" id="ARBA00005594"/>
    </source>
</evidence>
<dbReference type="InterPro" id="IPR009080">
    <property type="entry name" value="tRNAsynth_Ia_anticodon-bd"/>
</dbReference>
<protein>
    <recommendedName>
        <fullName evidence="2">leucine--tRNA ligase</fullName>
        <ecNumber evidence="2">6.1.1.4</ecNumber>
    </recommendedName>
    <alternativeName>
        <fullName evidence="8">Leucyl-tRNA synthetase</fullName>
    </alternativeName>
</protein>
<dbReference type="Proteomes" id="UP000319257">
    <property type="component" value="Unassembled WGS sequence"/>
</dbReference>
<feature type="domain" description="Methionyl/Valyl/Leucyl/Isoleucyl-tRNA synthetase anticodon-binding" evidence="12">
    <location>
        <begin position="792"/>
        <end position="911"/>
    </location>
</feature>
<dbReference type="CDD" id="cd00812">
    <property type="entry name" value="LeuRS_core"/>
    <property type="match status" value="1"/>
</dbReference>
<organism evidence="15 16">
    <name type="scientific">Thyridium curvatum</name>
    <dbReference type="NCBI Taxonomy" id="1093900"/>
    <lineage>
        <taxon>Eukaryota</taxon>
        <taxon>Fungi</taxon>
        <taxon>Dikarya</taxon>
        <taxon>Ascomycota</taxon>
        <taxon>Pezizomycotina</taxon>
        <taxon>Sordariomycetes</taxon>
        <taxon>Sordariomycetidae</taxon>
        <taxon>Thyridiales</taxon>
        <taxon>Thyridiaceae</taxon>
        <taxon>Thyridium</taxon>
    </lineage>
</organism>
<evidence type="ECO:0000256" key="2">
    <source>
        <dbReference type="ARBA" id="ARBA00013164"/>
    </source>
</evidence>
<comment type="catalytic activity">
    <reaction evidence="9">
        <text>tRNA(Leu) + L-leucine + ATP = L-leucyl-tRNA(Leu) + AMP + diphosphate</text>
        <dbReference type="Rhea" id="RHEA:11688"/>
        <dbReference type="Rhea" id="RHEA-COMP:9613"/>
        <dbReference type="Rhea" id="RHEA-COMP:9622"/>
        <dbReference type="ChEBI" id="CHEBI:30616"/>
        <dbReference type="ChEBI" id="CHEBI:33019"/>
        <dbReference type="ChEBI" id="CHEBI:57427"/>
        <dbReference type="ChEBI" id="CHEBI:78442"/>
        <dbReference type="ChEBI" id="CHEBI:78494"/>
        <dbReference type="ChEBI" id="CHEBI:456215"/>
        <dbReference type="EC" id="6.1.1.4"/>
    </reaction>
</comment>
<keyword evidence="7 10" id="KW-0030">Aminoacyl-tRNA synthetase</keyword>
<evidence type="ECO:0000256" key="6">
    <source>
        <dbReference type="ARBA" id="ARBA00022917"/>
    </source>
</evidence>
<comment type="similarity">
    <text evidence="1 10">Belongs to the class-I aminoacyl-tRNA synthetase family.</text>
</comment>
<keyword evidence="3 10" id="KW-0436">Ligase</keyword>
<dbReference type="InterPro" id="IPR002302">
    <property type="entry name" value="Leu-tRNA-ligase"/>
</dbReference>
<gene>
    <name evidence="15" type="ORF">E0L32_008094</name>
</gene>
<evidence type="ECO:0000259" key="14">
    <source>
        <dbReference type="Pfam" id="PF13603"/>
    </source>
</evidence>
<dbReference type="GO" id="GO:0032543">
    <property type="term" value="P:mitochondrial translation"/>
    <property type="evidence" value="ECO:0007669"/>
    <property type="project" value="TreeGrafter"/>
</dbReference>
<dbReference type="GO" id="GO:0002161">
    <property type="term" value="F:aminoacyl-tRNA deacylase activity"/>
    <property type="evidence" value="ECO:0007669"/>
    <property type="project" value="InterPro"/>
</dbReference>
<dbReference type="FunFam" id="1.10.730.10:FF:000002">
    <property type="entry name" value="Leucine--tRNA ligase"/>
    <property type="match status" value="1"/>
</dbReference>
<evidence type="ECO:0000256" key="7">
    <source>
        <dbReference type="ARBA" id="ARBA00023146"/>
    </source>
</evidence>
<dbReference type="EC" id="6.1.1.4" evidence="2"/>
<dbReference type="CDD" id="cd02440">
    <property type="entry name" value="AdoMet_MTases"/>
    <property type="match status" value="1"/>
</dbReference>
<dbReference type="InterPro" id="IPR013155">
    <property type="entry name" value="M/V/L/I-tRNA-synth_anticd-bd"/>
</dbReference>
<evidence type="ECO:0000259" key="12">
    <source>
        <dbReference type="Pfam" id="PF08264"/>
    </source>
</evidence>
<evidence type="ECO:0000256" key="8">
    <source>
        <dbReference type="ARBA" id="ARBA00030520"/>
    </source>
</evidence>
<evidence type="ECO:0000313" key="15">
    <source>
        <dbReference type="EMBL" id="TPX10888.1"/>
    </source>
</evidence>
<dbReference type="SUPFAM" id="SSF52374">
    <property type="entry name" value="Nucleotidylyl transferase"/>
    <property type="match status" value="1"/>
</dbReference>
<evidence type="ECO:0000256" key="10">
    <source>
        <dbReference type="RuleBase" id="RU363035"/>
    </source>
</evidence>
<dbReference type="EMBL" id="SKBQ01000052">
    <property type="protein sequence ID" value="TPX10888.1"/>
    <property type="molecule type" value="Genomic_DNA"/>
</dbReference>
<dbReference type="InterPro" id="IPR009008">
    <property type="entry name" value="Val/Leu/Ile-tRNA-synth_edit"/>
</dbReference>
<dbReference type="FunFam" id="3.40.50.620:FF:000338">
    <property type="entry name" value="Leucine--tRNA ligase, mitochondrial"/>
    <property type="match status" value="1"/>
</dbReference>
<evidence type="ECO:0000256" key="3">
    <source>
        <dbReference type="ARBA" id="ARBA00022598"/>
    </source>
</evidence>
<dbReference type="Pfam" id="PF09334">
    <property type="entry name" value="tRNA-synt_1g"/>
    <property type="match status" value="1"/>
</dbReference>
<dbReference type="GO" id="GO:0004823">
    <property type="term" value="F:leucine-tRNA ligase activity"/>
    <property type="evidence" value="ECO:0007669"/>
    <property type="project" value="UniProtKB-EC"/>
</dbReference>
<dbReference type="InterPro" id="IPR029063">
    <property type="entry name" value="SAM-dependent_MTases_sf"/>
</dbReference>
<dbReference type="HAMAP" id="MF_00049_B">
    <property type="entry name" value="Leu_tRNA_synth_B"/>
    <property type="match status" value="1"/>
</dbReference>
<dbReference type="GO" id="GO:0005739">
    <property type="term" value="C:mitochondrion"/>
    <property type="evidence" value="ECO:0007669"/>
    <property type="project" value="TreeGrafter"/>
</dbReference>
<evidence type="ECO:0000259" key="13">
    <source>
        <dbReference type="Pfam" id="PF09334"/>
    </source>
</evidence>
<dbReference type="InterPro" id="IPR002300">
    <property type="entry name" value="aa-tRNA-synth_Ia"/>
</dbReference>
<dbReference type="Pfam" id="PF13603">
    <property type="entry name" value="tRNA-synt_1_2"/>
    <property type="match status" value="1"/>
</dbReference>
<reference evidence="15 16" key="1">
    <citation type="submission" date="2019-06" db="EMBL/GenBank/DDBJ databases">
        <title>Draft genome sequence of the filamentous fungus Phialemoniopsis curvata isolated from diesel fuel.</title>
        <authorList>
            <person name="Varaljay V.A."/>
            <person name="Lyon W.J."/>
            <person name="Crouch A.L."/>
            <person name="Drake C.E."/>
            <person name="Hollomon J.M."/>
            <person name="Nadeau L.J."/>
            <person name="Nunn H.S."/>
            <person name="Stevenson B.S."/>
            <person name="Bojanowski C.L."/>
            <person name="Crookes-Goodson W.J."/>
        </authorList>
    </citation>
    <scope>NUCLEOTIDE SEQUENCE [LARGE SCALE GENOMIC DNA]</scope>
    <source>
        <strain evidence="15 16">D216</strain>
    </source>
</reference>
<feature type="domain" description="Aminoacyl-tRNA synthetase class Ia" evidence="11">
    <location>
        <begin position="487"/>
        <end position="652"/>
    </location>
</feature>
<feature type="domain" description="Leucyl-tRNA synthetase editing" evidence="14">
    <location>
        <begin position="281"/>
        <end position="473"/>
    </location>
</feature>
<keyword evidence="16" id="KW-1185">Reference proteome</keyword>
<dbReference type="OrthoDB" id="15954at2759"/>
<evidence type="ECO:0000313" key="16">
    <source>
        <dbReference type="Proteomes" id="UP000319257"/>
    </source>
</evidence>
<dbReference type="InterPro" id="IPR015413">
    <property type="entry name" value="Methionyl/Leucyl_tRNA_Synth"/>
</dbReference>
<dbReference type="STRING" id="1093900.A0A507B1N1"/>
<evidence type="ECO:0000256" key="4">
    <source>
        <dbReference type="ARBA" id="ARBA00022741"/>
    </source>
</evidence>
<accession>A0A507B1N1</accession>
<dbReference type="Gene3D" id="3.40.50.150">
    <property type="entry name" value="Vaccinia Virus protein VP39"/>
    <property type="match status" value="1"/>
</dbReference>
<evidence type="ECO:0000256" key="5">
    <source>
        <dbReference type="ARBA" id="ARBA00022840"/>
    </source>
</evidence>
<dbReference type="PROSITE" id="PS00178">
    <property type="entry name" value="AA_TRNA_LIGASE_I"/>
    <property type="match status" value="1"/>
</dbReference>
<dbReference type="InterPro" id="IPR001412">
    <property type="entry name" value="aa-tRNA-synth_I_CS"/>
</dbReference>
<dbReference type="SUPFAM" id="SSF53335">
    <property type="entry name" value="S-adenosyl-L-methionine-dependent methyltransferases"/>
    <property type="match status" value="1"/>
</dbReference>
<dbReference type="PANTHER" id="PTHR43740">
    <property type="entry name" value="LEUCYL-TRNA SYNTHETASE"/>
    <property type="match status" value="1"/>
</dbReference>
<sequence>MSSTYGKLIGPSSPALRIPQVLLSRASNSRWTCFRASPINTAAALLPRIQRRNYADVKLDLPSLDQKWREKWDADRNSSSTDAATSQDSTYVLPMFPYPSGSLHIGHVRVYTIADVLARFRKLQGHHAILPMGWDSFGLPAENAAIERGINPASWTKDNIVRMKEQVQLMNGSWDWSRELSTCDPEFYKHTQKIFLLLHEKGLAYQAEAEVNYDPVDKTVLANEQVDANGCSWRSGAKVEKRRLKQWFLRISEFREALLTGLDNLSKDDAWPERVLAMQNNWLGKSVGAMVKFPLLVYDHEMPASIEVYTTRPDTLFGVQYIALAATHPSVVSLAKKDPELQAFLDTLPGLPPDSKVGYLIPHLRAINPLAYHDESPDATKQSLPVYVAPYVLGDYGEGAVMGVPGHDLRDHAFWKEHHYDQPIRVVLAASEDESTTAMLNEPFVDHGVMTEHSGPFKGKSSKEAGQMLVKMLEAAELAKPVEKWRLRDWLISRQRYWGTPIPIVHCDSCGPVPVPDDQLPVELPEVEGHWAERKAGNPLETAYDWVNTSCPKCGGAAKRDTDTMDTFVDSSWYYMRFIDPHNEAVPFSVDKAKSLLPVDLYIGGIEHAILHLLYARFVYKALMSSSLMEGASIDSSIQEPFKRLITQGMVHGKTYINPSNGGFLKPDEVDLSDPSNPKVVATGEAAAVTYEKMSKSKHNGVDPTAFIGKYGADATRAHMLFQAPVNDVVLWDEEKISGVTRWLGRIHDMVVANKTAPQESFDSQAYFEGQAKLIDTMDEKQLAQWDADSSVWRDVQKTVESVTESYERVYSLNTVVSDLMSLTNSLANNELASQAVRTEAFSILLRLLAPITPAFCEECWSILYPSTKSLFQAASFPTVDGTLPLLQSRSQTCAVQVNGKLRFAVDIPRAPPKLTGDGLKEWVVKEILKTEEGQAKLTGSAGVGDVNAAKKTIVVRGGKLCVYTDLMPRISPSLVRKAYSISPHAAALLPVCRDLPSALNELRWIRDHARAEPRGPALFEQRVAALCRERGRGVPLQYILGTQPFGDLEIKCRPGVLIPRPEPEAYTTQLAGLIKSGLLSDRAGAQPGKLDILDFCTGTGCIPLLLYSMLQGSFEELHIAGVDISPRAVSLAKENIRYNVQAGSLEDQTPPSKTLTFSLADMFSSDWDDVSAHQRRWDVITCNPPYISRDGFARDTARSVRNFEPKLAQVPVPRGGYEYCRPEDVFYARLLEIGAVARPRAMLCEVGDMDQARRVVELALGRHGGVYRDAAIEIWRDWPDMPPEIGEGLSEEVRGVNVPVRGRGHGRAVFILRDRRETL</sequence>
<dbReference type="Gene3D" id="3.40.50.620">
    <property type="entry name" value="HUPs"/>
    <property type="match status" value="2"/>
</dbReference>
<comment type="caution">
    <text evidence="15">The sequence shown here is derived from an EMBL/GenBank/DDBJ whole genome shotgun (WGS) entry which is preliminary data.</text>
</comment>
<dbReference type="PRINTS" id="PR00985">
    <property type="entry name" value="TRNASYNTHLEU"/>
</dbReference>
<dbReference type="PANTHER" id="PTHR43740:SF2">
    <property type="entry name" value="LEUCINE--TRNA LIGASE, MITOCHONDRIAL"/>
    <property type="match status" value="1"/>
</dbReference>
<dbReference type="Pfam" id="PF08264">
    <property type="entry name" value="Anticodon_1"/>
    <property type="match status" value="1"/>
</dbReference>
<dbReference type="FunCoup" id="A0A507B1N1">
    <property type="interactions" value="493"/>
</dbReference>
<dbReference type="GO" id="GO:0005524">
    <property type="term" value="F:ATP binding"/>
    <property type="evidence" value="ECO:0007669"/>
    <property type="project" value="UniProtKB-KW"/>
</dbReference>
<name>A0A507B1N1_9PEZI</name>
<dbReference type="Pfam" id="PF00133">
    <property type="entry name" value="tRNA-synt_1"/>
    <property type="match status" value="1"/>
</dbReference>
<dbReference type="FunFam" id="3.40.50.620:FF:000003">
    <property type="entry name" value="Leucine--tRNA ligase"/>
    <property type="match status" value="1"/>
</dbReference>
<evidence type="ECO:0000259" key="11">
    <source>
        <dbReference type="Pfam" id="PF00133"/>
    </source>
</evidence>
<dbReference type="SUPFAM" id="SSF47323">
    <property type="entry name" value="Anticodon-binding domain of a subclass of class I aminoacyl-tRNA synthetases"/>
    <property type="match status" value="1"/>
</dbReference>
<dbReference type="InterPro" id="IPR025709">
    <property type="entry name" value="Leu_tRNA-synth_edit"/>
</dbReference>
<feature type="domain" description="Methionyl/Leucyl tRNA synthetase" evidence="13">
    <location>
        <begin position="95"/>
        <end position="228"/>
    </location>
</feature>
<dbReference type="GO" id="GO:0006429">
    <property type="term" value="P:leucyl-tRNA aminoacylation"/>
    <property type="evidence" value="ECO:0007669"/>
    <property type="project" value="InterPro"/>
</dbReference>